<organism evidence="2 3">
    <name type="scientific">Chryseobacterium aquaticum</name>
    <dbReference type="NCBI Taxonomy" id="452084"/>
    <lineage>
        <taxon>Bacteria</taxon>
        <taxon>Pseudomonadati</taxon>
        <taxon>Bacteroidota</taxon>
        <taxon>Flavobacteriia</taxon>
        <taxon>Flavobacteriales</taxon>
        <taxon>Weeksellaceae</taxon>
        <taxon>Chryseobacterium group</taxon>
        <taxon>Chryseobacterium</taxon>
    </lineage>
</organism>
<dbReference type="STRING" id="452084.AR438_07855"/>
<dbReference type="Pfam" id="PF00929">
    <property type="entry name" value="RNase_T"/>
    <property type="match status" value="1"/>
</dbReference>
<gene>
    <name evidence="2" type="ORF">AR438_07855</name>
</gene>
<dbReference type="InterPro" id="IPR036397">
    <property type="entry name" value="RNaseH_sf"/>
</dbReference>
<dbReference type="GO" id="GO:0006259">
    <property type="term" value="P:DNA metabolic process"/>
    <property type="evidence" value="ECO:0007669"/>
    <property type="project" value="UniProtKB-ARBA"/>
</dbReference>
<dbReference type="OrthoDB" id="9803913at2"/>
<dbReference type="CDD" id="cd17748">
    <property type="entry name" value="BRCT_DNA_ligase_like"/>
    <property type="match status" value="1"/>
</dbReference>
<sequence length="297" mass="34071">MRFTSIDFEKANNDSCSVCSIGISIFENGTLIYSDNFLVQPPNNEYLPLHTSIHGIAAEDTCTAPYFPEVWDLISEHIKDQIVVAHDGSMVEFPILESLFRYYKMEFPSYQCICTLKLSQQLFPYLNNHQLSTLAELLNLNFNEKLHHNSQYDAEVCGFIFLRMNQYFKLNSLFQPDHQIKKEALKKDSFSETFASKKIDTSLIYPTEKPKYENHFFYSKKLVITGEFTAFPKQRNKLAQILFDCGADINTSISKNTDLVLVGMGAGSKKMEKINTLSIAVMNEEELLILIKDFINS</sequence>
<protein>
    <recommendedName>
        <fullName evidence="1">BRCT domain-containing protein</fullName>
    </recommendedName>
</protein>
<dbReference type="GO" id="GO:0005829">
    <property type="term" value="C:cytosol"/>
    <property type="evidence" value="ECO:0007669"/>
    <property type="project" value="TreeGrafter"/>
</dbReference>
<evidence type="ECO:0000313" key="3">
    <source>
        <dbReference type="Proteomes" id="UP000051682"/>
    </source>
</evidence>
<dbReference type="EMBL" id="LLYZ01000005">
    <property type="protein sequence ID" value="KQK25516.1"/>
    <property type="molecule type" value="Genomic_DNA"/>
</dbReference>
<dbReference type="InterPro" id="IPR012337">
    <property type="entry name" value="RNaseH-like_sf"/>
</dbReference>
<evidence type="ECO:0000313" key="2">
    <source>
        <dbReference type="EMBL" id="KQK25516.1"/>
    </source>
</evidence>
<evidence type="ECO:0000259" key="1">
    <source>
        <dbReference type="PROSITE" id="PS50172"/>
    </source>
</evidence>
<dbReference type="InterPro" id="IPR001357">
    <property type="entry name" value="BRCT_dom"/>
</dbReference>
<feature type="domain" description="BRCT" evidence="1">
    <location>
        <begin position="212"/>
        <end position="297"/>
    </location>
</feature>
<dbReference type="InterPro" id="IPR036420">
    <property type="entry name" value="BRCT_dom_sf"/>
</dbReference>
<reference evidence="2 3" key="1">
    <citation type="submission" date="2015-10" db="EMBL/GenBank/DDBJ databases">
        <title>Chryseobacterium aquaticum genome.</title>
        <authorList>
            <person name="Newman J.D."/>
            <person name="Ferguson M.B."/>
            <person name="Miller J.R."/>
        </authorList>
    </citation>
    <scope>NUCLEOTIDE SEQUENCE [LARGE SCALE GENOMIC DNA]</scope>
    <source>
        <strain evidence="2 3">KCTC 12483</strain>
    </source>
</reference>
<dbReference type="PANTHER" id="PTHR30231">
    <property type="entry name" value="DNA POLYMERASE III SUBUNIT EPSILON"/>
    <property type="match status" value="1"/>
</dbReference>
<dbReference type="SUPFAM" id="SSF53098">
    <property type="entry name" value="Ribonuclease H-like"/>
    <property type="match status" value="1"/>
</dbReference>
<proteinExistence type="predicted"/>
<name>A0A0Q3KN08_9FLAO</name>
<keyword evidence="3" id="KW-1185">Reference proteome</keyword>
<dbReference type="Gene3D" id="3.40.50.10190">
    <property type="entry name" value="BRCT domain"/>
    <property type="match status" value="1"/>
</dbReference>
<dbReference type="InterPro" id="IPR013520">
    <property type="entry name" value="Ribonucl_H"/>
</dbReference>
<dbReference type="GO" id="GO:0008408">
    <property type="term" value="F:3'-5' exonuclease activity"/>
    <property type="evidence" value="ECO:0007669"/>
    <property type="project" value="TreeGrafter"/>
</dbReference>
<dbReference type="PROSITE" id="PS50172">
    <property type="entry name" value="BRCT"/>
    <property type="match status" value="1"/>
</dbReference>
<accession>A0A0Q3KN08</accession>
<dbReference type="Proteomes" id="UP000051682">
    <property type="component" value="Unassembled WGS sequence"/>
</dbReference>
<dbReference type="SUPFAM" id="SSF52113">
    <property type="entry name" value="BRCT domain"/>
    <property type="match status" value="1"/>
</dbReference>
<comment type="caution">
    <text evidence="2">The sequence shown here is derived from an EMBL/GenBank/DDBJ whole genome shotgun (WGS) entry which is preliminary data.</text>
</comment>
<dbReference type="Pfam" id="PF00533">
    <property type="entry name" value="BRCT"/>
    <property type="match status" value="1"/>
</dbReference>
<dbReference type="Gene3D" id="3.30.420.10">
    <property type="entry name" value="Ribonuclease H-like superfamily/Ribonuclease H"/>
    <property type="match status" value="1"/>
</dbReference>
<dbReference type="PANTHER" id="PTHR30231:SF42">
    <property type="entry name" value="EXONUCLEASE"/>
    <property type="match status" value="1"/>
</dbReference>
<dbReference type="AlphaFoldDB" id="A0A0Q3KN08"/>
<dbReference type="RefSeq" id="WP_056014017.1">
    <property type="nucleotide sequence ID" value="NZ_LLYZ01000005.1"/>
</dbReference>
<dbReference type="GO" id="GO:0003676">
    <property type="term" value="F:nucleic acid binding"/>
    <property type="evidence" value="ECO:0007669"/>
    <property type="project" value="InterPro"/>
</dbReference>
<dbReference type="SMART" id="SM00479">
    <property type="entry name" value="EXOIII"/>
    <property type="match status" value="1"/>
</dbReference>